<reference evidence="1 2" key="1">
    <citation type="journal article" date="2018" name="PLoS Genet.">
        <title>Population sequencing reveals clonal diversity and ancestral inbreeding in the grapevine cultivar Chardonnay.</title>
        <authorList>
            <person name="Roach M.J."/>
            <person name="Johnson D.L."/>
            <person name="Bohlmann J."/>
            <person name="van Vuuren H.J."/>
            <person name="Jones S.J."/>
            <person name="Pretorius I.S."/>
            <person name="Schmidt S.A."/>
            <person name="Borneman A.R."/>
        </authorList>
    </citation>
    <scope>NUCLEOTIDE SEQUENCE [LARGE SCALE GENOMIC DNA]</scope>
    <source>
        <strain evidence="2">cv. Chardonnay</strain>
        <tissue evidence="1">Leaf</tissue>
    </source>
</reference>
<comment type="caution">
    <text evidence="1">The sequence shown here is derived from an EMBL/GenBank/DDBJ whole genome shotgun (WGS) entry which is preliminary data.</text>
</comment>
<accession>A0A438HCE0</accession>
<sequence>MEIAKNRSSIYVSQRKYVLDLLKETGLLGCKPVDTPADPNIKLSDQNTSSAVDKEVVMRILKYLKGSPRRGLFFKKRQSREIKAYTDTDWAGSEVDRRSTSEYCCYVWGNLVTWRRKKQNVVAKNSAESELQSLANGVSELIDSSYYSRSCKCQPKVQ</sequence>
<protein>
    <submittedName>
        <fullName evidence="1">Putative mitochondrial protein</fullName>
    </submittedName>
</protein>
<evidence type="ECO:0000313" key="1">
    <source>
        <dbReference type="EMBL" id="RVW82039.1"/>
    </source>
</evidence>
<dbReference type="CDD" id="cd09272">
    <property type="entry name" value="RNase_HI_RT_Ty1"/>
    <property type="match status" value="1"/>
</dbReference>
<dbReference type="PANTHER" id="PTHR11439">
    <property type="entry name" value="GAG-POL-RELATED RETROTRANSPOSON"/>
    <property type="match status" value="1"/>
</dbReference>
<name>A0A438HCE0_VITVI</name>
<dbReference type="AlphaFoldDB" id="A0A438HCE0"/>
<dbReference type="PANTHER" id="PTHR11439:SF440">
    <property type="entry name" value="INTEGRASE CATALYTIC DOMAIN-CONTAINING PROTEIN"/>
    <property type="match status" value="1"/>
</dbReference>
<gene>
    <name evidence="1" type="primary">AtMg00810_127</name>
    <name evidence="1" type="ORF">CK203_049063</name>
</gene>
<evidence type="ECO:0000313" key="2">
    <source>
        <dbReference type="Proteomes" id="UP000288805"/>
    </source>
</evidence>
<proteinExistence type="predicted"/>
<dbReference type="EMBL" id="QGNW01000245">
    <property type="protein sequence ID" value="RVW82039.1"/>
    <property type="molecule type" value="Genomic_DNA"/>
</dbReference>
<organism evidence="1 2">
    <name type="scientific">Vitis vinifera</name>
    <name type="common">Grape</name>
    <dbReference type="NCBI Taxonomy" id="29760"/>
    <lineage>
        <taxon>Eukaryota</taxon>
        <taxon>Viridiplantae</taxon>
        <taxon>Streptophyta</taxon>
        <taxon>Embryophyta</taxon>
        <taxon>Tracheophyta</taxon>
        <taxon>Spermatophyta</taxon>
        <taxon>Magnoliopsida</taxon>
        <taxon>eudicotyledons</taxon>
        <taxon>Gunneridae</taxon>
        <taxon>Pentapetalae</taxon>
        <taxon>rosids</taxon>
        <taxon>Vitales</taxon>
        <taxon>Vitaceae</taxon>
        <taxon>Viteae</taxon>
        <taxon>Vitis</taxon>
    </lineage>
</organism>
<dbReference type="Proteomes" id="UP000288805">
    <property type="component" value="Unassembled WGS sequence"/>
</dbReference>